<organism evidence="1 2">
    <name type="scientific">Gossypium tomentosum</name>
    <name type="common">Hawaiian cotton</name>
    <name type="synonym">Gossypium sandvicense</name>
    <dbReference type="NCBI Taxonomy" id="34277"/>
    <lineage>
        <taxon>Eukaryota</taxon>
        <taxon>Viridiplantae</taxon>
        <taxon>Streptophyta</taxon>
        <taxon>Embryophyta</taxon>
        <taxon>Tracheophyta</taxon>
        <taxon>Spermatophyta</taxon>
        <taxon>Magnoliopsida</taxon>
        <taxon>eudicotyledons</taxon>
        <taxon>Gunneridae</taxon>
        <taxon>Pentapetalae</taxon>
        <taxon>rosids</taxon>
        <taxon>malvids</taxon>
        <taxon>Malvales</taxon>
        <taxon>Malvaceae</taxon>
        <taxon>Malvoideae</taxon>
        <taxon>Gossypium</taxon>
    </lineage>
</organism>
<evidence type="ECO:0008006" key="3">
    <source>
        <dbReference type="Google" id="ProtNLM"/>
    </source>
</evidence>
<dbReference type="PANTHER" id="PTHR31681:SF51">
    <property type="entry name" value="PARP CATALYTIC DOMAIN-CONTAINING PROTEIN"/>
    <property type="match status" value="1"/>
</dbReference>
<name>A0A5D2NMB8_GOSTO</name>
<evidence type="ECO:0000313" key="1">
    <source>
        <dbReference type="EMBL" id="TYI04104.1"/>
    </source>
</evidence>
<gene>
    <name evidence="1" type="ORF">ES332_A11G391600v1</name>
</gene>
<dbReference type="AlphaFoldDB" id="A0A5D2NMB8"/>
<evidence type="ECO:0000313" key="2">
    <source>
        <dbReference type="Proteomes" id="UP000322667"/>
    </source>
</evidence>
<accession>A0A5D2NMB8</accession>
<proteinExistence type="predicted"/>
<dbReference type="Gene3D" id="3.90.228.10">
    <property type="match status" value="1"/>
</dbReference>
<dbReference type="PANTHER" id="PTHR31681">
    <property type="entry name" value="C2H2-LIKE ZINC FINGER PROTEIN"/>
    <property type="match status" value="1"/>
</dbReference>
<keyword evidence="2" id="KW-1185">Reference proteome</keyword>
<sequence length="110" mass="11895">MIGLRLSEVEESVGLSDDSRCAHRKVTKECGVDNKVRGRKVVVVCRVIAGQVARCSGRGVGLVEGREGGFDSVVSSCTDRSEELLVLDARAVLPCFVIVYNVKHSKGYKV</sequence>
<dbReference type="Proteomes" id="UP000322667">
    <property type="component" value="Chromosome A11"/>
</dbReference>
<protein>
    <recommendedName>
        <fullName evidence="3">PARP catalytic domain-containing protein</fullName>
    </recommendedName>
</protein>
<dbReference type="EMBL" id="CM017620">
    <property type="protein sequence ID" value="TYI04104.1"/>
    <property type="molecule type" value="Genomic_DNA"/>
</dbReference>
<reference evidence="1 2" key="1">
    <citation type="submission" date="2019-07" db="EMBL/GenBank/DDBJ databases">
        <title>WGS assembly of Gossypium tomentosum.</title>
        <authorList>
            <person name="Chen Z.J."/>
            <person name="Sreedasyam A."/>
            <person name="Ando A."/>
            <person name="Song Q."/>
            <person name="De L."/>
            <person name="Hulse-Kemp A."/>
            <person name="Ding M."/>
            <person name="Ye W."/>
            <person name="Kirkbride R."/>
            <person name="Jenkins J."/>
            <person name="Plott C."/>
            <person name="Lovell J."/>
            <person name="Lin Y.-M."/>
            <person name="Vaughn R."/>
            <person name="Liu B."/>
            <person name="Li W."/>
            <person name="Simpson S."/>
            <person name="Scheffler B."/>
            <person name="Saski C."/>
            <person name="Grover C."/>
            <person name="Hu G."/>
            <person name="Conover J."/>
            <person name="Carlson J."/>
            <person name="Shu S."/>
            <person name="Boston L."/>
            <person name="Williams M."/>
            <person name="Peterson D."/>
            <person name="Mcgee K."/>
            <person name="Jones D."/>
            <person name="Wendel J."/>
            <person name="Stelly D."/>
            <person name="Grimwood J."/>
            <person name="Schmutz J."/>
        </authorList>
    </citation>
    <scope>NUCLEOTIDE SEQUENCE [LARGE SCALE GENOMIC DNA]</scope>
    <source>
        <strain evidence="1">7179.01</strain>
    </source>
</reference>
<dbReference type="SUPFAM" id="SSF56399">
    <property type="entry name" value="ADP-ribosylation"/>
    <property type="match status" value="1"/>
</dbReference>